<proteinExistence type="predicted"/>
<dbReference type="STRING" id="604088.SAMN04488060_0934"/>
<reference evidence="4" key="1">
    <citation type="submission" date="2016-10" db="EMBL/GenBank/DDBJ databases">
        <authorList>
            <person name="Varghese N."/>
            <person name="Submissions S."/>
        </authorList>
    </citation>
    <scope>NUCLEOTIDE SEQUENCE [LARGE SCALE GENOMIC DNA]</scope>
    <source>
        <strain evidence="4">CGMCC 1.7715</strain>
    </source>
</reference>
<dbReference type="InterPro" id="IPR006869">
    <property type="entry name" value="DUF547"/>
</dbReference>
<organism evidence="3 4">
    <name type="scientific">Qipengyuania nanhaisediminis</name>
    <dbReference type="NCBI Taxonomy" id="604088"/>
    <lineage>
        <taxon>Bacteria</taxon>
        <taxon>Pseudomonadati</taxon>
        <taxon>Pseudomonadota</taxon>
        <taxon>Alphaproteobacteria</taxon>
        <taxon>Sphingomonadales</taxon>
        <taxon>Erythrobacteraceae</taxon>
        <taxon>Qipengyuania</taxon>
    </lineage>
</organism>
<name>A0A1I5LD02_9SPHN</name>
<keyword evidence="4" id="KW-1185">Reference proteome</keyword>
<protein>
    <recommendedName>
        <fullName evidence="2">DUF547 domain-containing protein</fullName>
    </recommendedName>
</protein>
<dbReference type="RefSeq" id="WP_090477733.1">
    <property type="nucleotide sequence ID" value="NZ_FOWZ01000001.1"/>
</dbReference>
<evidence type="ECO:0000313" key="4">
    <source>
        <dbReference type="Proteomes" id="UP000199331"/>
    </source>
</evidence>
<dbReference type="AlphaFoldDB" id="A0A1I5LD02"/>
<evidence type="ECO:0000313" key="3">
    <source>
        <dbReference type="EMBL" id="SFO95244.1"/>
    </source>
</evidence>
<gene>
    <name evidence="3" type="ORF">SAMN04488060_0934</name>
</gene>
<evidence type="ECO:0000259" key="2">
    <source>
        <dbReference type="Pfam" id="PF04784"/>
    </source>
</evidence>
<evidence type="ECO:0000256" key="1">
    <source>
        <dbReference type="SAM" id="MobiDB-lite"/>
    </source>
</evidence>
<sequence length="369" mass="41218">MASSAAATAGDFDKFVPRPSKQTALDYAIWQDALQYMVLRMGLSTRDGATRPDPTLGSRRVWGHDSRVRMEGNRIPFSLMDEAAIATFTEYRQDLEQIGTQLDIASLPRDEQLAYWINLHNVAMIEQIALNYPVKAPSRLLLGENKSPLDVTPFITVAGVSMSPKDIRTRIVYPNWKDPKVIYGFFRGDVGSPSIQREAHTGENIDRLLLEGANEFVNSLRGVEGYGKNLLVSAIYEEAAPFYFPQMGADLKEHLSRYAEEEVKELLASKSEVKVNQYEETVADLAGGQREPTYNTVYSDGQANSFRIPSSVARYLAERSQKYEKLRKEGRTGRVFIMPGDGSDLIGAEEEEQQDEQTVTETVESPSAG</sequence>
<dbReference type="Pfam" id="PF04784">
    <property type="entry name" value="DUF547"/>
    <property type="match status" value="1"/>
</dbReference>
<dbReference type="OrthoDB" id="526867at2"/>
<feature type="region of interest" description="Disordered" evidence="1">
    <location>
        <begin position="337"/>
        <end position="369"/>
    </location>
</feature>
<feature type="compositionally biased region" description="Low complexity" evidence="1">
    <location>
        <begin position="356"/>
        <end position="369"/>
    </location>
</feature>
<dbReference type="Proteomes" id="UP000199331">
    <property type="component" value="Unassembled WGS sequence"/>
</dbReference>
<feature type="domain" description="DUF547" evidence="2">
    <location>
        <begin position="105"/>
        <end position="217"/>
    </location>
</feature>
<accession>A0A1I5LD02</accession>
<dbReference type="EMBL" id="FOWZ01000001">
    <property type="protein sequence ID" value="SFO95244.1"/>
    <property type="molecule type" value="Genomic_DNA"/>
</dbReference>